<dbReference type="InterPro" id="IPR003594">
    <property type="entry name" value="HATPase_dom"/>
</dbReference>
<feature type="transmembrane region" description="Helical" evidence="2">
    <location>
        <begin position="12"/>
        <end position="33"/>
    </location>
</feature>
<keyword evidence="5" id="KW-1185">Reference proteome</keyword>
<dbReference type="Gene3D" id="3.30.565.10">
    <property type="entry name" value="Histidine kinase-like ATPase, C-terminal domain"/>
    <property type="match status" value="1"/>
</dbReference>
<feature type="transmembrane region" description="Helical" evidence="2">
    <location>
        <begin position="45"/>
        <end position="67"/>
    </location>
</feature>
<reference evidence="4 5" key="1">
    <citation type="submission" date="2020-08" db="EMBL/GenBank/DDBJ databases">
        <title>Novel species isolated from subtropical streams in China.</title>
        <authorList>
            <person name="Lu H."/>
        </authorList>
    </citation>
    <scope>NUCLEOTIDE SEQUENCE [LARGE SCALE GENOMIC DNA]</scope>
    <source>
        <strain evidence="4 5">KCTC 52442</strain>
    </source>
</reference>
<evidence type="ECO:0000259" key="3">
    <source>
        <dbReference type="PROSITE" id="PS50109"/>
    </source>
</evidence>
<dbReference type="InterPro" id="IPR050640">
    <property type="entry name" value="Bact_2-comp_sensor_kinase"/>
</dbReference>
<evidence type="ECO:0000256" key="2">
    <source>
        <dbReference type="SAM" id="Phobius"/>
    </source>
</evidence>
<dbReference type="PANTHER" id="PTHR34220:SF7">
    <property type="entry name" value="SENSOR HISTIDINE KINASE YPDA"/>
    <property type="match status" value="1"/>
</dbReference>
<proteinExistence type="predicted"/>
<dbReference type="Pfam" id="PF06580">
    <property type="entry name" value="His_kinase"/>
    <property type="match status" value="1"/>
</dbReference>
<dbReference type="InterPro" id="IPR010559">
    <property type="entry name" value="Sig_transdc_His_kin_internal"/>
</dbReference>
<name>A0ABR6XQB6_9BURK</name>
<evidence type="ECO:0000313" key="4">
    <source>
        <dbReference type="EMBL" id="MBC3831685.1"/>
    </source>
</evidence>
<dbReference type="EMBL" id="JACOFU010000003">
    <property type="protein sequence ID" value="MBC3831685.1"/>
    <property type="molecule type" value="Genomic_DNA"/>
</dbReference>
<gene>
    <name evidence="4" type="ORF">H8K33_09210</name>
</gene>
<feature type="coiled-coil region" evidence="1">
    <location>
        <begin position="153"/>
        <end position="180"/>
    </location>
</feature>
<dbReference type="SMART" id="SM00387">
    <property type="entry name" value="HATPase_c"/>
    <property type="match status" value="1"/>
</dbReference>
<dbReference type="InterPro" id="IPR005467">
    <property type="entry name" value="His_kinase_dom"/>
</dbReference>
<sequence length="371" mass="41329">METQSKVKFFQSPLVIIGLAWTLVGLLLGTQAWVARAVRGEPIALLHTLAIWLAWSYLWALFTPVALNLLRRFPFSKPRISTHLMIHLLASIVIAILDLAAYAVVAPYVGAMSVGINWWATFSQLFGTTILLNLPVYWLIIAIAQAINMIALHRERERREAELRAQLSELSLQALKAQLQPHFLFNALNTIAVLMREDVNLAHQVLLQLSRLLRRALENTSGQLISLSEEVAFLEIYLALEKIRFQERLHYQIEIADDVGAAQVPSFLLQTLVENAVRHGLAERQTQGHIIIAAQLEGEGLRLSIQDNGKGLPLSNPSMLNPEGIGLSNTKARLALLYGDRAHFDIQSLPQGGTLVTILIPHFFAEKEGTS</sequence>
<organism evidence="4 5">
    <name type="scientific">Undibacterium amnicola</name>
    <dbReference type="NCBI Taxonomy" id="1834038"/>
    <lineage>
        <taxon>Bacteria</taxon>
        <taxon>Pseudomonadati</taxon>
        <taxon>Pseudomonadota</taxon>
        <taxon>Betaproteobacteria</taxon>
        <taxon>Burkholderiales</taxon>
        <taxon>Oxalobacteraceae</taxon>
        <taxon>Undibacterium</taxon>
    </lineage>
</organism>
<feature type="domain" description="Histidine kinase" evidence="3">
    <location>
        <begin position="268"/>
        <end position="364"/>
    </location>
</feature>
<accession>A0ABR6XQB6</accession>
<dbReference type="Pfam" id="PF02518">
    <property type="entry name" value="HATPase_c"/>
    <property type="match status" value="1"/>
</dbReference>
<evidence type="ECO:0000256" key="1">
    <source>
        <dbReference type="SAM" id="Coils"/>
    </source>
</evidence>
<protein>
    <submittedName>
        <fullName evidence="4">Histidine kinase</fullName>
    </submittedName>
</protein>
<dbReference type="PROSITE" id="PS50109">
    <property type="entry name" value="HIS_KIN"/>
    <property type="match status" value="1"/>
</dbReference>
<dbReference type="InterPro" id="IPR036890">
    <property type="entry name" value="HATPase_C_sf"/>
</dbReference>
<keyword evidence="1" id="KW-0175">Coiled coil</keyword>
<dbReference type="PANTHER" id="PTHR34220">
    <property type="entry name" value="SENSOR HISTIDINE KINASE YPDA"/>
    <property type="match status" value="1"/>
</dbReference>
<comment type="caution">
    <text evidence="4">The sequence shown here is derived from an EMBL/GenBank/DDBJ whole genome shotgun (WGS) entry which is preliminary data.</text>
</comment>
<feature type="transmembrane region" description="Helical" evidence="2">
    <location>
        <begin position="130"/>
        <end position="152"/>
    </location>
</feature>
<feature type="transmembrane region" description="Helical" evidence="2">
    <location>
        <begin position="88"/>
        <end position="110"/>
    </location>
</feature>
<evidence type="ECO:0000313" key="5">
    <source>
        <dbReference type="Proteomes" id="UP000643610"/>
    </source>
</evidence>
<keyword evidence="2" id="KW-1133">Transmembrane helix</keyword>
<keyword evidence="2" id="KW-0812">Transmembrane</keyword>
<dbReference type="RefSeq" id="WP_186890725.1">
    <property type="nucleotide sequence ID" value="NZ_JACOFU010000003.1"/>
</dbReference>
<dbReference type="Proteomes" id="UP000643610">
    <property type="component" value="Unassembled WGS sequence"/>
</dbReference>
<keyword evidence="2" id="KW-0472">Membrane</keyword>
<keyword evidence="4" id="KW-0808">Transferase</keyword>
<dbReference type="GO" id="GO:0016301">
    <property type="term" value="F:kinase activity"/>
    <property type="evidence" value="ECO:0007669"/>
    <property type="project" value="UniProtKB-KW"/>
</dbReference>
<dbReference type="SUPFAM" id="SSF55874">
    <property type="entry name" value="ATPase domain of HSP90 chaperone/DNA topoisomerase II/histidine kinase"/>
    <property type="match status" value="1"/>
</dbReference>
<keyword evidence="4" id="KW-0418">Kinase</keyword>